<dbReference type="EnsemblMetazoa" id="CapteT121495">
    <property type="protein sequence ID" value="CapteP121495"/>
    <property type="gene ID" value="CapteG121495"/>
</dbReference>
<protein>
    <recommendedName>
        <fullName evidence="6">Calcineurin-like phosphoesterase domain-containing protein</fullName>
    </recommendedName>
</protein>
<evidence type="ECO:0000256" key="4">
    <source>
        <dbReference type="ARBA" id="ARBA00023136"/>
    </source>
</evidence>
<keyword evidence="3 5" id="KW-1133">Transmembrane helix</keyword>
<dbReference type="PANTHER" id="PTHR13315:SF4">
    <property type="entry name" value="METALLOPHOSPHOESTERASE, ISOFORM E"/>
    <property type="match status" value="1"/>
</dbReference>
<reference evidence="7 9" key="2">
    <citation type="journal article" date="2013" name="Nature">
        <title>Insights into bilaterian evolution from three spiralian genomes.</title>
        <authorList>
            <person name="Simakov O."/>
            <person name="Marletaz F."/>
            <person name="Cho S.J."/>
            <person name="Edsinger-Gonzales E."/>
            <person name="Havlak P."/>
            <person name="Hellsten U."/>
            <person name="Kuo D.H."/>
            <person name="Larsson T."/>
            <person name="Lv J."/>
            <person name="Arendt D."/>
            <person name="Savage R."/>
            <person name="Osoegawa K."/>
            <person name="de Jong P."/>
            <person name="Grimwood J."/>
            <person name="Chapman J.A."/>
            <person name="Shapiro H."/>
            <person name="Aerts A."/>
            <person name="Otillar R.P."/>
            <person name="Terry A.Y."/>
            <person name="Boore J.L."/>
            <person name="Grigoriev I.V."/>
            <person name="Lindberg D.R."/>
            <person name="Seaver E.C."/>
            <person name="Weisblat D.A."/>
            <person name="Putnam N.H."/>
            <person name="Rokhsar D.S."/>
        </authorList>
    </citation>
    <scope>NUCLEOTIDE SEQUENCE</scope>
    <source>
        <strain evidence="7 9">I ESC-2004</strain>
    </source>
</reference>
<gene>
    <name evidence="7" type="ORF">CAPTEDRAFT_121495</name>
</gene>
<name>R7UE71_CAPTE</name>
<evidence type="ECO:0000256" key="3">
    <source>
        <dbReference type="ARBA" id="ARBA00022989"/>
    </source>
</evidence>
<dbReference type="GO" id="GO:0005783">
    <property type="term" value="C:endoplasmic reticulum"/>
    <property type="evidence" value="ECO:0007669"/>
    <property type="project" value="TreeGrafter"/>
</dbReference>
<evidence type="ECO:0000256" key="5">
    <source>
        <dbReference type="SAM" id="Phobius"/>
    </source>
</evidence>
<dbReference type="GO" id="GO:0016020">
    <property type="term" value="C:membrane"/>
    <property type="evidence" value="ECO:0007669"/>
    <property type="project" value="UniProtKB-SubCell"/>
</dbReference>
<dbReference type="GO" id="GO:0006506">
    <property type="term" value="P:GPI anchor biosynthetic process"/>
    <property type="evidence" value="ECO:0007669"/>
    <property type="project" value="InterPro"/>
</dbReference>
<dbReference type="SUPFAM" id="SSF56300">
    <property type="entry name" value="Metallo-dependent phosphatases"/>
    <property type="match status" value="1"/>
</dbReference>
<evidence type="ECO:0000256" key="2">
    <source>
        <dbReference type="ARBA" id="ARBA00022692"/>
    </source>
</evidence>
<dbReference type="GO" id="GO:0016787">
    <property type="term" value="F:hydrolase activity"/>
    <property type="evidence" value="ECO:0007669"/>
    <property type="project" value="InterPro"/>
</dbReference>
<evidence type="ECO:0000313" key="7">
    <source>
        <dbReference type="EMBL" id="ELU02083.1"/>
    </source>
</evidence>
<keyword evidence="9" id="KW-1185">Reference proteome</keyword>
<keyword evidence="2 5" id="KW-0812">Transmembrane</keyword>
<dbReference type="Gene3D" id="3.60.21.10">
    <property type="match status" value="1"/>
</dbReference>
<dbReference type="InterPro" id="IPR033308">
    <property type="entry name" value="PGAP5/Cdc1/Ted1"/>
</dbReference>
<evidence type="ECO:0000256" key="1">
    <source>
        <dbReference type="ARBA" id="ARBA00004141"/>
    </source>
</evidence>
<feature type="transmembrane region" description="Helical" evidence="5">
    <location>
        <begin position="292"/>
        <end position="312"/>
    </location>
</feature>
<feature type="non-terminal residue" evidence="7">
    <location>
        <position position="1"/>
    </location>
</feature>
<organism evidence="7">
    <name type="scientific">Capitella teleta</name>
    <name type="common">Polychaete worm</name>
    <dbReference type="NCBI Taxonomy" id="283909"/>
    <lineage>
        <taxon>Eukaryota</taxon>
        <taxon>Metazoa</taxon>
        <taxon>Spiralia</taxon>
        <taxon>Lophotrochozoa</taxon>
        <taxon>Annelida</taxon>
        <taxon>Polychaeta</taxon>
        <taxon>Sedentaria</taxon>
        <taxon>Scolecida</taxon>
        <taxon>Capitellidae</taxon>
        <taxon>Capitella</taxon>
    </lineage>
</organism>
<dbReference type="OrthoDB" id="5977743at2759"/>
<dbReference type="PANTHER" id="PTHR13315">
    <property type="entry name" value="METALLO PHOSPHOESTERASE RELATED"/>
    <property type="match status" value="1"/>
</dbReference>
<dbReference type="EMBL" id="KB304376">
    <property type="protein sequence ID" value="ELU02083.1"/>
    <property type="molecule type" value="Genomic_DNA"/>
</dbReference>
<dbReference type="Proteomes" id="UP000014760">
    <property type="component" value="Unassembled WGS sequence"/>
</dbReference>
<dbReference type="HOGENOM" id="CLU_069901_0_0_1"/>
<reference evidence="8" key="3">
    <citation type="submission" date="2015-06" db="UniProtKB">
        <authorList>
            <consortium name="EnsemblMetazoa"/>
        </authorList>
    </citation>
    <scope>IDENTIFICATION</scope>
</reference>
<dbReference type="Pfam" id="PF00149">
    <property type="entry name" value="Metallophos"/>
    <property type="match status" value="1"/>
</dbReference>
<evidence type="ECO:0000313" key="9">
    <source>
        <dbReference type="Proteomes" id="UP000014760"/>
    </source>
</evidence>
<accession>R7UE71</accession>
<dbReference type="FunCoup" id="R7UE71">
    <property type="interactions" value="68"/>
</dbReference>
<dbReference type="AlphaFoldDB" id="R7UE71"/>
<dbReference type="OMA" id="MDVGDIH"/>
<sequence>VRILMVADPQLVGIQDESQIFGGITRWDLDRYLSKTFHHAVNNFEPDVILFLGDLLDEGSKASKEEYQSYIKRFRAIFQSTAPVSSFFYGCITAFLSASFQHVYIPGDNDVGGEAYDMKTDAKVKRFNRNFLHSDSTHTSSVTKVKFIDFLRVNLYVELMAQQSSHDAFHFLLNHMSILSRSRPEIHSLLERTKADLIIVAHSHNARLYSCLECLSRPELFRGQFPFKGGIQQIDSYESFHFQLSNRSVLHEVMVPTCSYRMGVPHMGYGAAVATGDVRYSILWTPPRYPQLHLMLAAAVCIALLLVIKLLSDLLNAFARRRHFSLP</sequence>
<reference evidence="9" key="1">
    <citation type="submission" date="2012-12" db="EMBL/GenBank/DDBJ databases">
        <authorList>
            <person name="Hellsten U."/>
            <person name="Grimwood J."/>
            <person name="Chapman J.A."/>
            <person name="Shapiro H."/>
            <person name="Aerts A."/>
            <person name="Otillar R.P."/>
            <person name="Terry A.Y."/>
            <person name="Boore J.L."/>
            <person name="Simakov O."/>
            <person name="Marletaz F."/>
            <person name="Cho S.-J."/>
            <person name="Edsinger-Gonzales E."/>
            <person name="Havlak P."/>
            <person name="Kuo D.-H."/>
            <person name="Larsson T."/>
            <person name="Lv J."/>
            <person name="Arendt D."/>
            <person name="Savage R."/>
            <person name="Osoegawa K."/>
            <person name="de Jong P."/>
            <person name="Lindberg D.R."/>
            <person name="Seaver E.C."/>
            <person name="Weisblat D.A."/>
            <person name="Putnam N.H."/>
            <person name="Grigoriev I.V."/>
            <person name="Rokhsar D.S."/>
        </authorList>
    </citation>
    <scope>NUCLEOTIDE SEQUENCE</scope>
    <source>
        <strain evidence="9">I ESC-2004</strain>
    </source>
</reference>
<dbReference type="STRING" id="283909.R7UE71"/>
<dbReference type="InterPro" id="IPR004843">
    <property type="entry name" value="Calcineurin-like_PHP"/>
</dbReference>
<dbReference type="InterPro" id="IPR029052">
    <property type="entry name" value="Metallo-depent_PP-like"/>
</dbReference>
<keyword evidence="4 5" id="KW-0472">Membrane</keyword>
<dbReference type="EMBL" id="AMQN01008999">
    <property type="status" value="NOT_ANNOTATED_CDS"/>
    <property type="molecule type" value="Genomic_DNA"/>
</dbReference>
<evidence type="ECO:0000313" key="8">
    <source>
        <dbReference type="EnsemblMetazoa" id="CapteP121495"/>
    </source>
</evidence>
<evidence type="ECO:0000259" key="6">
    <source>
        <dbReference type="Pfam" id="PF00149"/>
    </source>
</evidence>
<feature type="domain" description="Calcineurin-like phosphoesterase" evidence="6">
    <location>
        <begin position="2"/>
        <end position="205"/>
    </location>
</feature>
<comment type="subcellular location">
    <subcellularLocation>
        <location evidence="1">Membrane</location>
        <topology evidence="1">Multi-pass membrane protein</topology>
    </subcellularLocation>
</comment>
<proteinExistence type="predicted"/>